<reference evidence="1 2" key="1">
    <citation type="submission" date="2021-06" db="EMBL/GenBank/DDBJ databases">
        <title>Caerostris darwini draft genome.</title>
        <authorList>
            <person name="Kono N."/>
            <person name="Arakawa K."/>
        </authorList>
    </citation>
    <scope>NUCLEOTIDE SEQUENCE [LARGE SCALE GENOMIC DNA]</scope>
</reference>
<proteinExistence type="predicted"/>
<keyword evidence="2" id="KW-1185">Reference proteome</keyword>
<accession>A0AAV4W6T2</accession>
<sequence length="189" mass="21850">MLQQIFDRVLYEFLGHSRLSEDFAFQFFARSVILDINGFKKEFFSFDQILSACEHTSFKYAFSQNSAQIRYLHQLPRPVKKADSQSAVIILPRARGINYNLWENYSPKKPNFMKGCSETPGRFNNTRGRRGVRCQSFVKYDSPFLVPLPGNIFVGSEFFQKEGGNIGIPLPLLPQWNLKIPQCILLLEE</sequence>
<name>A0AAV4W6T2_9ARAC</name>
<dbReference type="Proteomes" id="UP001054837">
    <property type="component" value="Unassembled WGS sequence"/>
</dbReference>
<organism evidence="1 2">
    <name type="scientific">Caerostris darwini</name>
    <dbReference type="NCBI Taxonomy" id="1538125"/>
    <lineage>
        <taxon>Eukaryota</taxon>
        <taxon>Metazoa</taxon>
        <taxon>Ecdysozoa</taxon>
        <taxon>Arthropoda</taxon>
        <taxon>Chelicerata</taxon>
        <taxon>Arachnida</taxon>
        <taxon>Araneae</taxon>
        <taxon>Araneomorphae</taxon>
        <taxon>Entelegynae</taxon>
        <taxon>Araneoidea</taxon>
        <taxon>Araneidae</taxon>
        <taxon>Caerostris</taxon>
    </lineage>
</organism>
<dbReference type="AlphaFoldDB" id="A0AAV4W6T2"/>
<evidence type="ECO:0000313" key="2">
    <source>
        <dbReference type="Proteomes" id="UP001054837"/>
    </source>
</evidence>
<gene>
    <name evidence="1" type="ORF">CDAR_282831</name>
</gene>
<protein>
    <recommendedName>
        <fullName evidence="3">Maturase K</fullName>
    </recommendedName>
</protein>
<comment type="caution">
    <text evidence="1">The sequence shown here is derived from an EMBL/GenBank/DDBJ whole genome shotgun (WGS) entry which is preliminary data.</text>
</comment>
<evidence type="ECO:0008006" key="3">
    <source>
        <dbReference type="Google" id="ProtNLM"/>
    </source>
</evidence>
<dbReference type="EMBL" id="BPLQ01014200">
    <property type="protein sequence ID" value="GIY78068.1"/>
    <property type="molecule type" value="Genomic_DNA"/>
</dbReference>
<evidence type="ECO:0000313" key="1">
    <source>
        <dbReference type="EMBL" id="GIY78068.1"/>
    </source>
</evidence>